<keyword evidence="4" id="KW-1185">Reference proteome</keyword>
<evidence type="ECO:0000259" key="1">
    <source>
        <dbReference type="Pfam" id="PF12996"/>
    </source>
</evidence>
<dbReference type="OrthoDB" id="7019976at2"/>
<feature type="domain" description="Spore protein YkvP/CgeB glycosyl transferase-like" evidence="2">
    <location>
        <begin position="179"/>
        <end position="318"/>
    </location>
</feature>
<gene>
    <name evidence="3" type="ORF">SAMN05446037_100115</name>
</gene>
<protein>
    <submittedName>
        <fullName evidence="3">Spore maturation protein CgeB</fullName>
    </submittedName>
</protein>
<name>A0A238ZPG7_9FIRM</name>
<dbReference type="AlphaFoldDB" id="A0A238ZPG7"/>
<evidence type="ECO:0000313" key="4">
    <source>
        <dbReference type="Proteomes" id="UP000198304"/>
    </source>
</evidence>
<accession>A0A238ZPG7</accession>
<reference evidence="4" key="1">
    <citation type="submission" date="2017-06" db="EMBL/GenBank/DDBJ databases">
        <authorList>
            <person name="Varghese N."/>
            <person name="Submissions S."/>
        </authorList>
    </citation>
    <scope>NUCLEOTIDE SEQUENCE [LARGE SCALE GENOMIC DNA]</scope>
    <source>
        <strain evidence="4">SCA</strain>
    </source>
</reference>
<dbReference type="Gene3D" id="3.40.50.2000">
    <property type="entry name" value="Glycogen Phosphorylase B"/>
    <property type="match status" value="1"/>
</dbReference>
<sequence>MKAYKILFLDHRTYCINSLGDSLAQMGHKIMYQPSWVPKEVESGIAYFKPDILITVGYNRRLFSLFADRIAGLCKKYGLFHLYWATEDLINHKDWSLPYVQRTRPDLVWSIHPGCIKKYEKLGIPASYLNFGFNPRMFPKKKRGAKEIYDISFVGSAHLFKKTYRYDSLQHLLFPLIEIGQKVHIWGSDWQKNEALIAKEFGKTVPRDWLQGYLLYGKSGSVYCSSKIVLGVQNAVDQVSQRTFEILGSGAFMITSRTQEITEMFEDKKELVLTSSPEETIELVRYYLNRPELRYKIGANAHRKVIENYTYRQHITKIWPKAEFLIKLKWRKGLQRRGVL</sequence>
<evidence type="ECO:0000259" key="2">
    <source>
        <dbReference type="Pfam" id="PF13524"/>
    </source>
</evidence>
<dbReference type="InterPro" id="IPR024542">
    <property type="entry name" value="YkvP_N"/>
</dbReference>
<dbReference type="Proteomes" id="UP000198304">
    <property type="component" value="Unassembled WGS sequence"/>
</dbReference>
<dbReference type="EMBL" id="FZOJ01000001">
    <property type="protein sequence ID" value="SNR85277.1"/>
    <property type="molecule type" value="Genomic_DNA"/>
</dbReference>
<dbReference type="InterPro" id="IPR055259">
    <property type="entry name" value="YkvP/CgeB_Glyco_trans-like"/>
</dbReference>
<dbReference type="SUPFAM" id="SSF53756">
    <property type="entry name" value="UDP-Glycosyltransferase/glycogen phosphorylase"/>
    <property type="match status" value="1"/>
</dbReference>
<organism evidence="3 4">
    <name type="scientific">Anaerovirgula multivorans</name>
    <dbReference type="NCBI Taxonomy" id="312168"/>
    <lineage>
        <taxon>Bacteria</taxon>
        <taxon>Bacillati</taxon>
        <taxon>Bacillota</taxon>
        <taxon>Clostridia</taxon>
        <taxon>Peptostreptococcales</taxon>
        <taxon>Natronincolaceae</taxon>
        <taxon>Anaerovirgula</taxon>
    </lineage>
</organism>
<evidence type="ECO:0000313" key="3">
    <source>
        <dbReference type="EMBL" id="SNR85277.1"/>
    </source>
</evidence>
<dbReference type="RefSeq" id="WP_089280821.1">
    <property type="nucleotide sequence ID" value="NZ_FZOJ01000001.1"/>
</dbReference>
<dbReference type="Pfam" id="PF12996">
    <property type="entry name" value="DUF3880"/>
    <property type="match status" value="1"/>
</dbReference>
<dbReference type="Pfam" id="PF13524">
    <property type="entry name" value="Glyco_trans_1_2"/>
    <property type="match status" value="1"/>
</dbReference>
<feature type="domain" description="Spore protein YkvP N-terminal" evidence="1">
    <location>
        <begin position="6"/>
        <end position="112"/>
    </location>
</feature>
<proteinExistence type="predicted"/>